<protein>
    <submittedName>
        <fullName evidence="1">Uncharacterized protein</fullName>
    </submittedName>
</protein>
<sequence length="833" mass="92744">MGRIYGRPSKASVRAPRRLKSEAPLDDQIRFASPSNPDHQRQIRALYGLHPDSPMRFEEDEDEDSEQSNNRMVSTKNHQRFNPCVVDDAIRKHNDIQVTKPVPNISDILASFKPPEKSIAPTVKLELDEEDIVANAALRMPTPGLRGKNNEDTDARAPATAEERREATEITTSNNTGGQQYKTPGQAIRSMFVDLTEEDESRQVARPPSRALTAVRSSSSPIAPPRVSTKPPPLTSSTPAIQAPGRTTIPTLNPAQIEIVDLVETPQHLLQQARDFYLQARIDMPSNITTWADLKVFAAQHPIPTLAPKIIADVQAHVFHSSKIPPTPSLPPVNTLRPTPRIPLPPPQRLVPPAKNSQPHHARTVVPARLRVKVEEPEADQDFEPQVRKDIQVNGRSKSATLREQPPIALATGNVTPVAPIPYQATAVDRSATDLQILRLTEPLGLCPELLPPDAPGGHPHLIQVWDPVLVNLPQEKHNHLDLIDTVVSIIYKYEPKTMTAIKAFLDPEKVGHFFFLFKSRSDKYHSWSIEREGDIITIGIDRNQRAPNVSESERPSAGQYDLTIRYQLQPSMPIAPLSDTETETEIDAPLSSSLTRWTPIGTSIFPAQPPIATFLYATPPNRGADDHEMYEHPPPRSANSLRNYFRSPPTDVIPPDRLSILARYFQTTAFTTQIMDAEFQVCWGHRVRYDAVLGRVRATFRNAIKAAVTQARRREAGEYNRPVAGNGVPSAAAKKGGEKPGTGMTIGHLRGEEATDVKAKMMGGMMMTKKKRTVGEREMEGFIVEDDEVEEGGHREREREKGDENMRKRMKRERVGNGEQSGSEYNTSDESD</sequence>
<evidence type="ECO:0000313" key="1">
    <source>
        <dbReference type="EMBL" id="KAJ9651399.1"/>
    </source>
</evidence>
<evidence type="ECO:0000313" key="2">
    <source>
        <dbReference type="Proteomes" id="UP001172386"/>
    </source>
</evidence>
<dbReference type="EMBL" id="JAPDRQ010000259">
    <property type="protein sequence ID" value="KAJ9651399.1"/>
    <property type="molecule type" value="Genomic_DNA"/>
</dbReference>
<gene>
    <name evidence="1" type="ORF">H2198_009314</name>
</gene>
<accession>A0ACC2ZUT8</accession>
<comment type="caution">
    <text evidence="1">The sequence shown here is derived from an EMBL/GenBank/DDBJ whole genome shotgun (WGS) entry which is preliminary data.</text>
</comment>
<proteinExistence type="predicted"/>
<reference evidence="1" key="1">
    <citation type="submission" date="2022-10" db="EMBL/GenBank/DDBJ databases">
        <title>Culturing micro-colonial fungi from biological soil crusts in the Mojave desert and describing Neophaeococcomyces mojavensis, and introducing the new genera and species Taxawa tesnikishii.</title>
        <authorList>
            <person name="Kurbessoian T."/>
            <person name="Stajich J.E."/>
        </authorList>
    </citation>
    <scope>NUCLEOTIDE SEQUENCE</scope>
    <source>
        <strain evidence="1">JES_112</strain>
    </source>
</reference>
<organism evidence="1 2">
    <name type="scientific">Neophaeococcomyces mojaviensis</name>
    <dbReference type="NCBI Taxonomy" id="3383035"/>
    <lineage>
        <taxon>Eukaryota</taxon>
        <taxon>Fungi</taxon>
        <taxon>Dikarya</taxon>
        <taxon>Ascomycota</taxon>
        <taxon>Pezizomycotina</taxon>
        <taxon>Eurotiomycetes</taxon>
        <taxon>Chaetothyriomycetidae</taxon>
        <taxon>Chaetothyriales</taxon>
        <taxon>Chaetothyriales incertae sedis</taxon>
        <taxon>Neophaeococcomyces</taxon>
    </lineage>
</organism>
<dbReference type="Proteomes" id="UP001172386">
    <property type="component" value="Unassembled WGS sequence"/>
</dbReference>
<keyword evidence="2" id="KW-1185">Reference proteome</keyword>
<name>A0ACC2ZUT8_9EURO</name>